<gene>
    <name evidence="2" type="ORF">EX30DRAFT_32458</name>
</gene>
<reference evidence="2 3" key="1">
    <citation type="submission" date="2019-04" db="EMBL/GenBank/DDBJ databases">
        <title>Comparative genomics and transcriptomics to analyze fruiting body development in filamentous ascomycetes.</title>
        <authorList>
            <consortium name="DOE Joint Genome Institute"/>
            <person name="Lutkenhaus R."/>
            <person name="Traeger S."/>
            <person name="Breuer J."/>
            <person name="Kuo A."/>
            <person name="Lipzen A."/>
            <person name="Pangilinan J."/>
            <person name="Dilworth D."/>
            <person name="Sandor L."/>
            <person name="Poggeler S."/>
            <person name="Barry K."/>
            <person name="Grigoriev I.V."/>
            <person name="Nowrousian M."/>
        </authorList>
    </citation>
    <scope>NUCLEOTIDE SEQUENCE [LARGE SCALE GENOMIC DNA]</scope>
    <source>
        <strain evidence="2 3">CBS 389.68</strain>
    </source>
</reference>
<dbReference type="Proteomes" id="UP000298138">
    <property type="component" value="Unassembled WGS sequence"/>
</dbReference>
<proteinExistence type="predicted"/>
<organism evidence="2 3">
    <name type="scientific">Ascodesmis nigricans</name>
    <dbReference type="NCBI Taxonomy" id="341454"/>
    <lineage>
        <taxon>Eukaryota</taxon>
        <taxon>Fungi</taxon>
        <taxon>Dikarya</taxon>
        <taxon>Ascomycota</taxon>
        <taxon>Pezizomycotina</taxon>
        <taxon>Pezizomycetes</taxon>
        <taxon>Pezizales</taxon>
        <taxon>Ascodesmidaceae</taxon>
        <taxon>Ascodesmis</taxon>
    </lineage>
</organism>
<name>A0A4S2MWN0_9PEZI</name>
<feature type="region of interest" description="Disordered" evidence="1">
    <location>
        <begin position="128"/>
        <end position="147"/>
    </location>
</feature>
<evidence type="ECO:0000313" key="3">
    <source>
        <dbReference type="Proteomes" id="UP000298138"/>
    </source>
</evidence>
<protein>
    <submittedName>
        <fullName evidence="2">Uncharacterized protein</fullName>
    </submittedName>
</protein>
<evidence type="ECO:0000256" key="1">
    <source>
        <dbReference type="SAM" id="MobiDB-lite"/>
    </source>
</evidence>
<dbReference type="InParanoid" id="A0A4S2MWN0"/>
<sequence>MRGDTRSGVVLAGCSRSLAMDESSFARKGSAQPSCGFRVQQAQRTSDGVGILVLGWGGGGVRMDKNDEKDEVMDGYQREEDADFDGEGGAVWGGERREKVCVCGRLCLLGRRMMSEWSDGVWPGLNSKSGAHTQTHDNQHTAHNTARHPLSCTRLYRRVPFPSKKKNPVKPHVPGCRSQLFQAPSDRRLLCKRTYSRHVVDWGP</sequence>
<keyword evidence="3" id="KW-1185">Reference proteome</keyword>
<accession>A0A4S2MWN0</accession>
<dbReference type="AlphaFoldDB" id="A0A4S2MWN0"/>
<evidence type="ECO:0000313" key="2">
    <source>
        <dbReference type="EMBL" id="TGZ80973.1"/>
    </source>
</evidence>
<dbReference type="EMBL" id="ML220121">
    <property type="protein sequence ID" value="TGZ80973.1"/>
    <property type="molecule type" value="Genomic_DNA"/>
</dbReference>